<dbReference type="EMBL" id="CP018155">
    <property type="protein sequence ID" value="APG64665.1"/>
    <property type="molecule type" value="Genomic_DNA"/>
</dbReference>
<reference evidence="1 2" key="1">
    <citation type="submission" date="2016-11" db="EMBL/GenBank/DDBJ databases">
        <title>Tenacibaculum sp. LPB0136, isolated from marine environment.</title>
        <authorList>
            <person name="Kim E."/>
            <person name="Yi H."/>
        </authorList>
    </citation>
    <scope>NUCLEOTIDE SEQUENCE [LARGE SCALE GENOMIC DNA]</scope>
    <source>
        <strain evidence="1 2">LPB0136</strain>
    </source>
</reference>
<dbReference type="RefSeq" id="WP_072554989.1">
    <property type="nucleotide sequence ID" value="NZ_CP018155.1"/>
</dbReference>
<accession>A0A1L3JHQ0</accession>
<dbReference type="AlphaFoldDB" id="A0A1L3JHQ0"/>
<gene>
    <name evidence="1" type="ORF">LPB136_04495</name>
</gene>
<evidence type="ECO:0000313" key="2">
    <source>
        <dbReference type="Proteomes" id="UP000181898"/>
    </source>
</evidence>
<sequence>MQSNNIYNNDSENQVTQKRSLEELNMWISHINYISEECDYIVKIASNKLKRKDLRDNLLLVIKNKNSLKNTFLEYEKTSENIIECIDLDCDLFYYNEHVKTRGLYKDYVDNYRKLKKEVFLGLLA</sequence>
<dbReference type="STRING" id="1850252.LPB136_04495"/>
<evidence type="ECO:0000313" key="1">
    <source>
        <dbReference type="EMBL" id="APG64665.1"/>
    </source>
</evidence>
<proteinExistence type="predicted"/>
<dbReference type="Proteomes" id="UP000181898">
    <property type="component" value="Chromosome"/>
</dbReference>
<name>A0A1L3JHQ0_9FLAO</name>
<dbReference type="OrthoDB" id="1442351at2"/>
<protein>
    <submittedName>
        <fullName evidence="1">Uncharacterized protein</fullName>
    </submittedName>
</protein>
<keyword evidence="2" id="KW-1185">Reference proteome</keyword>
<organism evidence="1 2">
    <name type="scientific">Tenacibaculum todarodis</name>
    <dbReference type="NCBI Taxonomy" id="1850252"/>
    <lineage>
        <taxon>Bacteria</taxon>
        <taxon>Pseudomonadati</taxon>
        <taxon>Bacteroidota</taxon>
        <taxon>Flavobacteriia</taxon>
        <taxon>Flavobacteriales</taxon>
        <taxon>Flavobacteriaceae</taxon>
        <taxon>Tenacibaculum</taxon>
    </lineage>
</organism>
<dbReference type="KEGG" id="ten:LPB136_04495"/>